<reference evidence="3 4" key="1">
    <citation type="submission" date="2018-11" db="EMBL/GenBank/DDBJ databases">
        <title>Mesobaculum littorinae gen. nov., sp. nov., isolated from Littorina scabra that represents a novel genus of the order Rhodobacteraceae.</title>
        <authorList>
            <person name="Li F."/>
        </authorList>
    </citation>
    <scope>NUCLEOTIDE SEQUENCE [LARGE SCALE GENOMIC DNA]</scope>
    <source>
        <strain evidence="3 4">M0103</strain>
    </source>
</reference>
<accession>A0A438ACY9</accession>
<dbReference type="EMBL" id="RQXX01000013">
    <property type="protein sequence ID" value="RVV96522.1"/>
    <property type="molecule type" value="Genomic_DNA"/>
</dbReference>
<keyword evidence="1" id="KW-0175">Coiled coil</keyword>
<keyword evidence="4" id="KW-1185">Reference proteome</keyword>
<dbReference type="OrthoDB" id="7314834at2"/>
<dbReference type="Pfam" id="PF10088">
    <property type="entry name" value="DUF2326"/>
    <property type="match status" value="1"/>
</dbReference>
<evidence type="ECO:0000313" key="4">
    <source>
        <dbReference type="Proteomes" id="UP000285908"/>
    </source>
</evidence>
<feature type="coiled-coil region" evidence="1">
    <location>
        <begin position="204"/>
        <end position="261"/>
    </location>
</feature>
<sequence>MITEVSSDLETFKPLRFGPGLNILLAERHKKSGDRDTRNGTGKTSFIELVHFVLSDKRNGGDDFHKPDLIGSNFVCRFSDHGNEYEISRKSGPADETRKDGVLVSPSDLRKELAQKWFGLNSEVLSEKYAPKFGALLSYFIRKERNGGFANPTLNASTQSGWDSQVCLSYLLGFDWRLPQQLQVKKDQKKDADTLYKMIKSGYLSDGELDLNKMQARLDFLDREVERKRDEIASAQVVDGYREQEATANDLTAQIRSLNEANLSDLDLIESIDTAISEVADANVAGVKSLYHQAGVFFGDQVRKRLEQVEEFHNKVAQNRSSHLRREKQLAQQRLSDRRNEILRIQGALSEKLSLLRSGIAIERLTYLQSELNGLEAEQADLRQQIPRFRNVSDDRRRLKRDIDDLIDAIGDDVLEREDQRRSALNIFASTSQYLYDEPGSLIIGRSKGVGGMSIETDIVGKKSGGKTHMQVFCFDWLLAEASQRQDRFPGFVIHDSHVFDGVDGRQIRLALELAQKKCVDLGIQYIVAMNSDDLDKIEWDTDHFDPRDFVLDTVLTDEPDGGLFGIRF</sequence>
<feature type="domain" description="DUF2326" evidence="2">
    <location>
        <begin position="432"/>
        <end position="569"/>
    </location>
</feature>
<dbReference type="InterPro" id="IPR018760">
    <property type="entry name" value="DUF2326"/>
</dbReference>
<dbReference type="InterPro" id="IPR027417">
    <property type="entry name" value="P-loop_NTPase"/>
</dbReference>
<proteinExistence type="predicted"/>
<dbReference type="RefSeq" id="WP_127908077.1">
    <property type="nucleotide sequence ID" value="NZ_RQXX01000013.1"/>
</dbReference>
<organism evidence="3 4">
    <name type="scientific">Mesobaculum littorinae</name>
    <dbReference type="NCBI Taxonomy" id="2486419"/>
    <lineage>
        <taxon>Bacteria</taxon>
        <taxon>Pseudomonadati</taxon>
        <taxon>Pseudomonadota</taxon>
        <taxon>Alphaproteobacteria</taxon>
        <taxon>Rhodobacterales</taxon>
        <taxon>Roseobacteraceae</taxon>
        <taxon>Mesobaculum</taxon>
    </lineage>
</organism>
<gene>
    <name evidence="3" type="ORF">EKE94_18285</name>
</gene>
<evidence type="ECO:0000259" key="2">
    <source>
        <dbReference type="Pfam" id="PF10088"/>
    </source>
</evidence>
<dbReference type="Gene3D" id="3.40.50.300">
    <property type="entry name" value="P-loop containing nucleotide triphosphate hydrolases"/>
    <property type="match status" value="1"/>
</dbReference>
<dbReference type="AlphaFoldDB" id="A0A438ACY9"/>
<evidence type="ECO:0000256" key="1">
    <source>
        <dbReference type="SAM" id="Coils"/>
    </source>
</evidence>
<protein>
    <submittedName>
        <fullName evidence="3">DUF2326 domain-containing protein</fullName>
    </submittedName>
</protein>
<name>A0A438ACY9_9RHOB</name>
<comment type="caution">
    <text evidence="3">The sequence shown here is derived from an EMBL/GenBank/DDBJ whole genome shotgun (WGS) entry which is preliminary data.</text>
</comment>
<evidence type="ECO:0000313" key="3">
    <source>
        <dbReference type="EMBL" id="RVV96522.1"/>
    </source>
</evidence>
<dbReference type="Proteomes" id="UP000285908">
    <property type="component" value="Unassembled WGS sequence"/>
</dbReference>